<keyword evidence="1" id="KW-1133">Transmembrane helix</keyword>
<dbReference type="AlphaFoldDB" id="A0A1X4XUV2"/>
<gene>
    <name evidence="2" type="ORF">DESAMIL20_870</name>
</gene>
<name>A0A1X4XUV2_9BACT</name>
<evidence type="ECO:0000313" key="2">
    <source>
        <dbReference type="EMBL" id="OSS41317.1"/>
    </source>
</evidence>
<dbReference type="Proteomes" id="UP000194141">
    <property type="component" value="Unassembled WGS sequence"/>
</dbReference>
<evidence type="ECO:0000256" key="1">
    <source>
        <dbReference type="SAM" id="Phobius"/>
    </source>
</evidence>
<proteinExistence type="predicted"/>
<accession>A0A1X4XUV2</accession>
<keyword evidence="3" id="KW-1185">Reference proteome</keyword>
<keyword evidence="1" id="KW-0472">Membrane</keyword>
<keyword evidence="1" id="KW-0812">Transmembrane</keyword>
<reference evidence="2 3" key="1">
    <citation type="journal article" date="2017" name="Front. Microbiol.">
        <title>Genome Sequence of Desulfurella amilsii Strain TR1 and Comparative Genomics of Desulfurellaceae Family.</title>
        <authorList>
            <person name="Florentino A.P."/>
            <person name="Stams A.J."/>
            <person name="Sanchez-Andrea I."/>
        </authorList>
    </citation>
    <scope>NUCLEOTIDE SEQUENCE [LARGE SCALE GENOMIC DNA]</scope>
    <source>
        <strain evidence="2 3">TR1</strain>
    </source>
</reference>
<organism evidence="2 3">
    <name type="scientific">Desulfurella amilsii</name>
    <dbReference type="NCBI Taxonomy" id="1562698"/>
    <lineage>
        <taxon>Bacteria</taxon>
        <taxon>Pseudomonadati</taxon>
        <taxon>Campylobacterota</taxon>
        <taxon>Desulfurellia</taxon>
        <taxon>Desulfurellales</taxon>
        <taxon>Desulfurellaceae</taxon>
        <taxon>Desulfurella</taxon>
    </lineage>
</organism>
<sequence length="41" mass="5047">MKFFSGWGLSSFLSTCPFSFLTAFYKNLQKYFLFYTHWRFT</sequence>
<comment type="caution">
    <text evidence="2">The sequence shown here is derived from an EMBL/GenBank/DDBJ whole genome shotgun (WGS) entry which is preliminary data.</text>
</comment>
<feature type="transmembrane region" description="Helical" evidence="1">
    <location>
        <begin position="6"/>
        <end position="25"/>
    </location>
</feature>
<protein>
    <submittedName>
        <fullName evidence="2">Uncharacterized protein</fullName>
    </submittedName>
</protein>
<dbReference type="EMBL" id="MDSU01000018">
    <property type="protein sequence ID" value="OSS41317.1"/>
    <property type="molecule type" value="Genomic_DNA"/>
</dbReference>
<evidence type="ECO:0000313" key="3">
    <source>
        <dbReference type="Proteomes" id="UP000194141"/>
    </source>
</evidence>